<accession>A0A3E3DWQ8</accession>
<feature type="binding site" evidence="2">
    <location>
        <begin position="224"/>
        <end position="227"/>
    </location>
    <ligand>
        <name>dihydroxyacetone phosphate</name>
        <dbReference type="ChEBI" id="CHEBI:57642"/>
    </ligand>
</feature>
<dbReference type="GO" id="GO:0008270">
    <property type="term" value="F:zinc ion binding"/>
    <property type="evidence" value="ECO:0007669"/>
    <property type="project" value="InterPro"/>
</dbReference>
<comment type="cofactor">
    <cofactor evidence="3">
        <name>Zn(2+)</name>
        <dbReference type="ChEBI" id="CHEBI:29105"/>
    </cofactor>
    <text evidence="3">Binds 2 Zn(2+) ions per subunit. One is catalytic and the other provides a structural contribution.</text>
</comment>
<feature type="binding site" evidence="2">
    <location>
        <begin position="203"/>
        <end position="205"/>
    </location>
    <ligand>
        <name>dihydroxyacetone phosphate</name>
        <dbReference type="ChEBI" id="CHEBI:57642"/>
    </ligand>
</feature>
<dbReference type="SUPFAM" id="SSF51569">
    <property type="entry name" value="Aldolase"/>
    <property type="match status" value="1"/>
</dbReference>
<dbReference type="AlphaFoldDB" id="A0A3E3DWQ8"/>
<feature type="binding site" evidence="3">
    <location>
        <position position="79"/>
    </location>
    <ligand>
        <name>Zn(2+)</name>
        <dbReference type="ChEBI" id="CHEBI:29105"/>
        <label>1</label>
        <note>catalytic</note>
    </ligand>
</feature>
<dbReference type="GeneID" id="98001195"/>
<dbReference type="Proteomes" id="UP000261212">
    <property type="component" value="Unassembled WGS sequence"/>
</dbReference>
<name>A0A3E3DWQ8_9FIRM</name>
<dbReference type="InterPro" id="IPR000771">
    <property type="entry name" value="FBA_II"/>
</dbReference>
<dbReference type="InterPro" id="IPR050246">
    <property type="entry name" value="Class_II_FBP_aldolase"/>
</dbReference>
<evidence type="ECO:0000256" key="3">
    <source>
        <dbReference type="PIRSR" id="PIRSR001359-3"/>
    </source>
</evidence>
<dbReference type="PANTHER" id="PTHR30304">
    <property type="entry name" value="D-TAGATOSE-1,6-BISPHOSPHATE ALDOLASE"/>
    <property type="match status" value="1"/>
</dbReference>
<reference evidence="4 5" key="1">
    <citation type="submission" date="2018-08" db="EMBL/GenBank/DDBJ databases">
        <title>A genome reference for cultivated species of the human gut microbiota.</title>
        <authorList>
            <person name="Zou Y."/>
            <person name="Xue W."/>
            <person name="Luo G."/>
        </authorList>
    </citation>
    <scope>NUCLEOTIDE SEQUENCE [LARGE SCALE GENOMIC DNA]</scope>
    <source>
        <strain evidence="4 5">AM25-6</strain>
    </source>
</reference>
<dbReference type="RefSeq" id="WP_007050930.1">
    <property type="nucleotide sequence ID" value="NZ_CABKNJ010000001.1"/>
</dbReference>
<keyword evidence="3" id="KW-0479">Metal-binding</keyword>
<feature type="binding site" evidence="3">
    <location>
        <position position="130"/>
    </location>
    <ligand>
        <name>Zn(2+)</name>
        <dbReference type="ChEBI" id="CHEBI:29105"/>
        <label>2</label>
    </ligand>
</feature>
<protein>
    <submittedName>
        <fullName evidence="4">Class II fructose-bisphosphate aldolase</fullName>
    </submittedName>
</protein>
<dbReference type="GO" id="GO:0016832">
    <property type="term" value="F:aldehyde-lyase activity"/>
    <property type="evidence" value="ECO:0007669"/>
    <property type="project" value="InterPro"/>
</dbReference>
<evidence type="ECO:0000313" key="4">
    <source>
        <dbReference type="EMBL" id="RGD73595.1"/>
    </source>
</evidence>
<dbReference type="Pfam" id="PF01116">
    <property type="entry name" value="F_bP_aldolase"/>
    <property type="match status" value="1"/>
</dbReference>
<feature type="active site" description="Proton donor" evidence="1">
    <location>
        <position position="78"/>
    </location>
</feature>
<proteinExistence type="predicted"/>
<dbReference type="InterPro" id="IPR013785">
    <property type="entry name" value="Aldolase_TIM"/>
</dbReference>
<evidence type="ECO:0000256" key="2">
    <source>
        <dbReference type="PIRSR" id="PIRSR001359-2"/>
    </source>
</evidence>
<dbReference type="Gene3D" id="3.20.20.70">
    <property type="entry name" value="Aldolase class I"/>
    <property type="match status" value="1"/>
</dbReference>
<dbReference type="PIRSF" id="PIRSF001359">
    <property type="entry name" value="F_bP_aldolase_II"/>
    <property type="match status" value="1"/>
</dbReference>
<feature type="binding site" evidence="2">
    <location>
        <position position="175"/>
    </location>
    <ligand>
        <name>dihydroxyacetone phosphate</name>
        <dbReference type="ChEBI" id="CHEBI:57642"/>
    </ligand>
</feature>
<organism evidence="4 5">
    <name type="scientific">Anaerofustis stercorihominis</name>
    <dbReference type="NCBI Taxonomy" id="214853"/>
    <lineage>
        <taxon>Bacteria</taxon>
        <taxon>Bacillati</taxon>
        <taxon>Bacillota</taxon>
        <taxon>Clostridia</taxon>
        <taxon>Eubacteriales</taxon>
        <taxon>Eubacteriaceae</taxon>
        <taxon>Anaerofustis</taxon>
    </lineage>
</organism>
<evidence type="ECO:0000256" key="1">
    <source>
        <dbReference type="PIRSR" id="PIRSR001359-1"/>
    </source>
</evidence>
<gene>
    <name evidence="4" type="ORF">DW687_09600</name>
</gene>
<dbReference type="PANTHER" id="PTHR30304:SF0">
    <property type="entry name" value="D-TAGATOSE-1,6-BISPHOSPHATE ALDOLASE SUBUNIT GATY-RELATED"/>
    <property type="match status" value="1"/>
</dbReference>
<sequence>MLVRMDEILKKAKKGKYGVAAPNVYNDISVKACYEAADKLNSPIILDCAGLPFLEETADIVRFYERKYPHVVAALNLDHGGPFEEIVHAIKYGFTSVMIDRSTLEFDENVREVKEVVKIAHGADVSVEAELGHVGQGFEYEQTRDAGLTKKEDALRYIDLTGVDCLAVAVGTSHGTYKGTPHLEFELLSDLSKSIDIPLVLHGGSGTGDNNLQKAVQTGIQKVNLFTDLSSAALDAMIKYLDFNWDDLKQEGSKGEFGNLKANLCDISIAAKDGFAELLEHYIKLFGSNGKA</sequence>
<feature type="binding site" evidence="3">
    <location>
        <position position="100"/>
    </location>
    <ligand>
        <name>Zn(2+)</name>
        <dbReference type="ChEBI" id="CHEBI:29105"/>
        <label>2</label>
    </ligand>
</feature>
<feature type="binding site" evidence="3">
    <location>
        <position position="174"/>
    </location>
    <ligand>
        <name>Zn(2+)</name>
        <dbReference type="ChEBI" id="CHEBI:29105"/>
        <label>1</label>
        <note>catalytic</note>
    </ligand>
</feature>
<dbReference type="GO" id="GO:0005975">
    <property type="term" value="P:carbohydrate metabolic process"/>
    <property type="evidence" value="ECO:0007669"/>
    <property type="project" value="InterPro"/>
</dbReference>
<comment type="caution">
    <text evidence="4">The sequence shown here is derived from an EMBL/GenBank/DDBJ whole genome shotgun (WGS) entry which is preliminary data.</text>
</comment>
<evidence type="ECO:0000313" key="5">
    <source>
        <dbReference type="Proteomes" id="UP000261212"/>
    </source>
</evidence>
<dbReference type="EMBL" id="QUSM01000005">
    <property type="protein sequence ID" value="RGD73595.1"/>
    <property type="molecule type" value="Genomic_DNA"/>
</dbReference>
<feature type="binding site" evidence="3">
    <location>
        <position position="202"/>
    </location>
    <ligand>
        <name>Zn(2+)</name>
        <dbReference type="ChEBI" id="CHEBI:29105"/>
        <label>1</label>
        <note>catalytic</note>
    </ligand>
</feature>
<keyword evidence="3" id="KW-0862">Zinc</keyword>